<proteinExistence type="predicted"/>
<dbReference type="Proteomes" id="UP000238479">
    <property type="component" value="Chromosome 1"/>
</dbReference>
<dbReference type="Gramene" id="PRQ60176">
    <property type="protein sequence ID" value="PRQ60176"/>
    <property type="gene ID" value="RchiOBHm_Chr1g0378341"/>
</dbReference>
<gene>
    <name evidence="1" type="ORF">RchiOBHm_Chr1g0378341</name>
</gene>
<keyword evidence="2" id="KW-1185">Reference proteome</keyword>
<evidence type="ECO:0000313" key="2">
    <source>
        <dbReference type="Proteomes" id="UP000238479"/>
    </source>
</evidence>
<accession>A0A2P6SNB3</accession>
<sequence length="59" mass="6620">MSISPPDCYNHGSSDNFLNPMLFTCFSKVDFGNNLVNKSATLSSDRIWFTSIFRSVCCC</sequence>
<dbReference type="EMBL" id="PDCK01000039">
    <property type="protein sequence ID" value="PRQ60176.1"/>
    <property type="molecule type" value="Genomic_DNA"/>
</dbReference>
<dbReference type="AlphaFoldDB" id="A0A2P6SNB3"/>
<protein>
    <submittedName>
        <fullName evidence="1">Uncharacterized protein</fullName>
    </submittedName>
</protein>
<reference evidence="1 2" key="1">
    <citation type="journal article" date="2018" name="Nat. Genet.">
        <title>The Rosa genome provides new insights in the design of modern roses.</title>
        <authorList>
            <person name="Bendahmane M."/>
        </authorList>
    </citation>
    <scope>NUCLEOTIDE SEQUENCE [LARGE SCALE GENOMIC DNA]</scope>
    <source>
        <strain evidence="2">cv. Old Blush</strain>
    </source>
</reference>
<organism evidence="1 2">
    <name type="scientific">Rosa chinensis</name>
    <name type="common">China rose</name>
    <dbReference type="NCBI Taxonomy" id="74649"/>
    <lineage>
        <taxon>Eukaryota</taxon>
        <taxon>Viridiplantae</taxon>
        <taxon>Streptophyta</taxon>
        <taxon>Embryophyta</taxon>
        <taxon>Tracheophyta</taxon>
        <taxon>Spermatophyta</taxon>
        <taxon>Magnoliopsida</taxon>
        <taxon>eudicotyledons</taxon>
        <taxon>Gunneridae</taxon>
        <taxon>Pentapetalae</taxon>
        <taxon>rosids</taxon>
        <taxon>fabids</taxon>
        <taxon>Rosales</taxon>
        <taxon>Rosaceae</taxon>
        <taxon>Rosoideae</taxon>
        <taxon>Rosoideae incertae sedis</taxon>
        <taxon>Rosa</taxon>
    </lineage>
</organism>
<evidence type="ECO:0000313" key="1">
    <source>
        <dbReference type="EMBL" id="PRQ60176.1"/>
    </source>
</evidence>
<name>A0A2P6SNB3_ROSCH</name>
<comment type="caution">
    <text evidence="1">The sequence shown here is derived from an EMBL/GenBank/DDBJ whole genome shotgun (WGS) entry which is preliminary data.</text>
</comment>